<protein>
    <submittedName>
        <fullName evidence="5">ABC transporter substrate-binding protein</fullName>
    </submittedName>
</protein>
<feature type="compositionally biased region" description="Polar residues" evidence="3">
    <location>
        <begin position="28"/>
        <end position="46"/>
    </location>
</feature>
<evidence type="ECO:0000256" key="2">
    <source>
        <dbReference type="ARBA" id="ARBA00022448"/>
    </source>
</evidence>
<organism evidence="5 6">
    <name type="scientific">Paenibacillus mendelii</name>
    <dbReference type="NCBI Taxonomy" id="206163"/>
    <lineage>
        <taxon>Bacteria</taxon>
        <taxon>Bacillati</taxon>
        <taxon>Bacillota</taxon>
        <taxon>Bacilli</taxon>
        <taxon>Bacillales</taxon>
        <taxon>Paenibacillaceae</taxon>
        <taxon>Paenibacillus</taxon>
    </lineage>
</organism>
<comment type="caution">
    <text evidence="5">The sequence shown here is derived from an EMBL/GenBank/DDBJ whole genome shotgun (WGS) entry which is preliminary data.</text>
</comment>
<name>A0ABV6JDY1_9BACL</name>
<keyword evidence="4" id="KW-0732">Signal</keyword>
<feature type="chain" id="PRO_5047420090" evidence="4">
    <location>
        <begin position="25"/>
        <end position="450"/>
    </location>
</feature>
<reference evidence="5 6" key="1">
    <citation type="submission" date="2024-09" db="EMBL/GenBank/DDBJ databases">
        <authorList>
            <person name="Sun Q."/>
            <person name="Mori K."/>
        </authorList>
    </citation>
    <scope>NUCLEOTIDE SEQUENCE [LARGE SCALE GENOMIC DNA]</scope>
    <source>
        <strain evidence="5 6">CCM 4839</strain>
    </source>
</reference>
<accession>A0ABV6JDY1</accession>
<dbReference type="EMBL" id="JBHLVF010000028">
    <property type="protein sequence ID" value="MFC0393085.1"/>
    <property type="molecule type" value="Genomic_DNA"/>
</dbReference>
<sequence length="450" mass="50205">MVSGKKTWLLACLALMLILVSACSNSNKGTETKNGAEQGANGSNETKGSEDAKGSEKTEKVTLKVLQFWPEHEEQMNKSFDLFTKANPNIEVEMTTVTWDTIETTLKTKIASNDRPDIAFGWPGAFTQQFVDDGEIMDLTDKLSQDAEWKDSIVPFSLNFGTTAEGKIYNLPFRGSFFTAFYNKDLFDQHSLAVPSNLSELNQLFASLKEKGILPMASSGSPSLPSYFINYLRTNGLKNDEGSLEDYSKGLIPSNDKNGIGALEQFKSWFTNGFFDKNLLTITREQAQQQFYDGKAAILMANNNELKAIKEAVTFELGQFPLPFDNGEKYAFGSMDGYFVMQKTEHPEEALLLAKFLNSNEVQSLWAKETGSAMTNPTAGDAIEDAFLSATAKEIKNVNPMNEANFYVTYTDQSWTADQESKLQGLLLNKIQPKEIADWLEQKKQETMIK</sequence>
<feature type="compositionally biased region" description="Basic and acidic residues" evidence="3">
    <location>
        <begin position="47"/>
        <end position="58"/>
    </location>
</feature>
<dbReference type="RefSeq" id="WP_204818927.1">
    <property type="nucleotide sequence ID" value="NZ_JANHOF010000016.1"/>
</dbReference>
<feature type="signal peptide" evidence="4">
    <location>
        <begin position="1"/>
        <end position="24"/>
    </location>
</feature>
<dbReference type="InterPro" id="IPR006059">
    <property type="entry name" value="SBP"/>
</dbReference>
<evidence type="ECO:0000256" key="4">
    <source>
        <dbReference type="SAM" id="SignalP"/>
    </source>
</evidence>
<evidence type="ECO:0000256" key="1">
    <source>
        <dbReference type="ARBA" id="ARBA00008520"/>
    </source>
</evidence>
<dbReference type="InterPro" id="IPR050490">
    <property type="entry name" value="Bact_solute-bd_prot1"/>
</dbReference>
<dbReference type="Proteomes" id="UP001589818">
    <property type="component" value="Unassembled WGS sequence"/>
</dbReference>
<dbReference type="Pfam" id="PF01547">
    <property type="entry name" value="SBP_bac_1"/>
    <property type="match status" value="1"/>
</dbReference>
<keyword evidence="6" id="KW-1185">Reference proteome</keyword>
<evidence type="ECO:0000313" key="5">
    <source>
        <dbReference type="EMBL" id="MFC0393085.1"/>
    </source>
</evidence>
<comment type="similarity">
    <text evidence="1">Belongs to the bacterial solute-binding protein 1 family.</text>
</comment>
<evidence type="ECO:0000256" key="3">
    <source>
        <dbReference type="SAM" id="MobiDB-lite"/>
    </source>
</evidence>
<proteinExistence type="inferred from homology"/>
<gene>
    <name evidence="5" type="ORF">ACFFJ8_17095</name>
</gene>
<dbReference type="PROSITE" id="PS51257">
    <property type="entry name" value="PROKAR_LIPOPROTEIN"/>
    <property type="match status" value="1"/>
</dbReference>
<dbReference type="Gene3D" id="3.40.190.10">
    <property type="entry name" value="Periplasmic binding protein-like II"/>
    <property type="match status" value="2"/>
</dbReference>
<dbReference type="PANTHER" id="PTHR43649">
    <property type="entry name" value="ARABINOSE-BINDING PROTEIN-RELATED"/>
    <property type="match status" value="1"/>
</dbReference>
<dbReference type="SUPFAM" id="SSF53850">
    <property type="entry name" value="Periplasmic binding protein-like II"/>
    <property type="match status" value="1"/>
</dbReference>
<feature type="region of interest" description="Disordered" evidence="3">
    <location>
        <begin position="28"/>
        <end position="58"/>
    </location>
</feature>
<dbReference type="PANTHER" id="PTHR43649:SF29">
    <property type="entry name" value="OSMOPROTECTIVE COMPOUNDS-BINDING PROTEIN GGTB"/>
    <property type="match status" value="1"/>
</dbReference>
<keyword evidence="2" id="KW-0813">Transport</keyword>
<evidence type="ECO:0000313" key="6">
    <source>
        <dbReference type="Proteomes" id="UP001589818"/>
    </source>
</evidence>